<dbReference type="EMBL" id="VUNS01000015">
    <property type="protein sequence ID" value="MST98086.1"/>
    <property type="molecule type" value="Genomic_DNA"/>
</dbReference>
<evidence type="ECO:0000313" key="3">
    <source>
        <dbReference type="Proteomes" id="UP000435649"/>
    </source>
</evidence>
<comment type="caution">
    <text evidence="2">The sequence shown here is derived from an EMBL/GenBank/DDBJ whole genome shotgun (WGS) entry which is preliminary data.</text>
</comment>
<keyword evidence="1" id="KW-0472">Membrane</keyword>
<gene>
    <name evidence="2" type="ORF">FYJ85_13665</name>
</gene>
<feature type="transmembrane region" description="Helical" evidence="1">
    <location>
        <begin position="445"/>
        <end position="468"/>
    </location>
</feature>
<dbReference type="PANTHER" id="PTHR38454:SF1">
    <property type="entry name" value="INTEGRAL MEMBRANE PROTEIN"/>
    <property type="match status" value="1"/>
</dbReference>
<keyword evidence="1" id="KW-1133">Transmembrane helix</keyword>
<feature type="transmembrane region" description="Helical" evidence="1">
    <location>
        <begin position="370"/>
        <end position="390"/>
    </location>
</feature>
<feature type="transmembrane region" description="Helical" evidence="1">
    <location>
        <begin position="224"/>
        <end position="240"/>
    </location>
</feature>
<organism evidence="2 3">
    <name type="scientific">Victivallis lenta</name>
    <dbReference type="NCBI Taxonomy" id="2606640"/>
    <lineage>
        <taxon>Bacteria</taxon>
        <taxon>Pseudomonadati</taxon>
        <taxon>Lentisphaerota</taxon>
        <taxon>Lentisphaeria</taxon>
        <taxon>Victivallales</taxon>
        <taxon>Victivallaceae</taxon>
        <taxon>Victivallis</taxon>
    </lineage>
</organism>
<dbReference type="InterPro" id="IPR018580">
    <property type="entry name" value="Uncharacterised_YfhO"/>
</dbReference>
<dbReference type="Pfam" id="PF09586">
    <property type="entry name" value="YfhO"/>
    <property type="match status" value="2"/>
</dbReference>
<dbReference type="RefSeq" id="WP_154419236.1">
    <property type="nucleotide sequence ID" value="NZ_VUNS01000015.1"/>
</dbReference>
<feature type="transmembrane region" description="Helical" evidence="1">
    <location>
        <begin position="303"/>
        <end position="325"/>
    </location>
</feature>
<reference evidence="2 3" key="1">
    <citation type="submission" date="2019-08" db="EMBL/GenBank/DDBJ databases">
        <title>In-depth cultivation of the pig gut microbiome towards novel bacterial diversity and tailored functional studies.</title>
        <authorList>
            <person name="Wylensek D."/>
            <person name="Hitch T.C.A."/>
            <person name="Clavel T."/>
        </authorList>
    </citation>
    <scope>NUCLEOTIDE SEQUENCE [LARGE SCALE GENOMIC DNA]</scope>
    <source>
        <strain evidence="2 3">BBE-744-WT-12</strain>
    </source>
</reference>
<feature type="transmembrane region" description="Helical" evidence="1">
    <location>
        <begin position="346"/>
        <end position="364"/>
    </location>
</feature>
<dbReference type="PANTHER" id="PTHR38454">
    <property type="entry name" value="INTEGRAL MEMBRANE PROTEIN-RELATED"/>
    <property type="match status" value="1"/>
</dbReference>
<feature type="transmembrane region" description="Helical" evidence="1">
    <location>
        <begin position="520"/>
        <end position="537"/>
    </location>
</feature>
<dbReference type="AlphaFoldDB" id="A0A844G401"/>
<evidence type="ECO:0000256" key="1">
    <source>
        <dbReference type="SAM" id="Phobius"/>
    </source>
</evidence>
<feature type="transmembrane region" description="Helical" evidence="1">
    <location>
        <begin position="480"/>
        <end position="500"/>
    </location>
</feature>
<feature type="transmembrane region" description="Helical" evidence="1">
    <location>
        <begin position="402"/>
        <end position="425"/>
    </location>
</feature>
<proteinExistence type="predicted"/>
<feature type="transmembrane region" description="Helical" evidence="1">
    <location>
        <begin position="181"/>
        <end position="203"/>
    </location>
</feature>
<feature type="transmembrane region" description="Helical" evidence="1">
    <location>
        <begin position="544"/>
        <end position="560"/>
    </location>
</feature>
<accession>A0A844G401</accession>
<feature type="transmembrane region" description="Helical" evidence="1">
    <location>
        <begin position="648"/>
        <end position="665"/>
    </location>
</feature>
<protein>
    <submittedName>
        <fullName evidence="2">YfhO family protein</fullName>
    </submittedName>
</protein>
<dbReference type="Proteomes" id="UP000435649">
    <property type="component" value="Unassembled WGS sequence"/>
</dbReference>
<keyword evidence="3" id="KW-1185">Reference proteome</keyword>
<sequence>MNNLSARHFFQKLFSLKWECIGLACVVFLSIMIFRAASLTEVSVEISSSRKTSVEIFYLDTHISADNYSLKNWIAEVCHSPGKFAELHYLLPGDAKYRRLRFDFGNRGGVAFAIREIRIRRYFFLEYRIPAERIFQIFTQQKEMTSQSCAENAAEFTSGGTDCYFVSDPGAFAELAPPRVLWGRLAIVLLVDALVVFLLSVCIRCRGRVRQSAEKVTEHFEKHTLLWIIVSVVVAFAFLYREFIFGSAYYCYRDVGSDTIRSYLPSYRFLCENIRAGSLQMMLLQLGLGVSSYTLSMQMLDPFFLLLLFVPLSSFMGAMIWVAFAKYLVIAFFSWLYFKRFTHRSWLIWIGVLLWTFSSYNVLWGQHYQFLSAMVFFTINMYLLELLLAGRRGSFIFCVLNYALLSMFSVYFFSMIGIFSAVYLLGRSIISGFRWKKCLMDELQLLLNGLLGFMLSAWISLPWLFLFWGSGRSDAGSRTLANLFSISSFEDILIFLGRIVSNNYFGVLSHFVRHNYYETTVLASSLLIFWAVSYYLFCRTKWQYWLIAGMMALPLAIPLFCQIFSYRWTFVLVFSAVVVIVSFLERYLKEPVADRQMNVFAVMFLIFIPVVLYAYFSVLSSVLFSVAVLSGVYLLFFSRPSGSRIRRFLPLLLMATVAVELFLMHNSTINQRIPLREQDFLFQVFEGDIYRKVKPLAGKSITDGRTLFFPSADPTQHYTLPLIYNYPGVSAYNSLLPATIEKYSPETVDIQNSNRYSFYPEPATELLLGVTTQISIDSGARLFGYQKPEERNGVWKFFRRSTLPFGYLYTQRITAGELKHYPKDELSRLRLSHFHFMDKADESMAESWFPGSLPKRAKAVQEAVPLMRDGKAVSAKGGEKMFRLVSRKLSASHSVSISSADPRSGFHILEIEGKFSRKQKIMLNCDGHMRMLQALPGHRTYRVPLPQEKVSEISFRVNPAVVKLISLSLLRRQGVDEEIDAAAAELKSSPVTDISYAHSTWRGRVDNRSGKIGMLCIPITWQEGWRATVSGRAEKVYGINNGLLGVPVPAGVHEVTVNWSPPYYGLGVVLSVSGGALTLLLYFFIYRKSSRKRIDEGTVL</sequence>
<keyword evidence="1" id="KW-0812">Transmembrane</keyword>
<name>A0A844G401_9BACT</name>
<feature type="transmembrane region" description="Helical" evidence="1">
    <location>
        <begin position="1063"/>
        <end position="1085"/>
    </location>
</feature>
<feature type="transmembrane region" description="Helical" evidence="1">
    <location>
        <begin position="566"/>
        <end position="584"/>
    </location>
</feature>
<feature type="transmembrane region" description="Helical" evidence="1">
    <location>
        <begin position="618"/>
        <end position="636"/>
    </location>
</feature>
<evidence type="ECO:0000313" key="2">
    <source>
        <dbReference type="EMBL" id="MST98086.1"/>
    </source>
</evidence>
<feature type="transmembrane region" description="Helical" evidence="1">
    <location>
        <begin position="596"/>
        <end position="612"/>
    </location>
</feature>